<feature type="transmembrane region" description="Helical" evidence="1">
    <location>
        <begin position="117"/>
        <end position="137"/>
    </location>
</feature>
<keyword evidence="2" id="KW-1185">Reference proteome</keyword>
<feature type="transmembrane region" description="Helical" evidence="1">
    <location>
        <begin position="149"/>
        <end position="169"/>
    </location>
</feature>
<keyword evidence="1" id="KW-1133">Transmembrane helix</keyword>
<dbReference type="Proteomes" id="UP000504618">
    <property type="component" value="Unplaced"/>
</dbReference>
<sequence length="184" mass="21258">MINVDLPLNVSRYHFLITMEYFIDQEKYFYLIILHINAAICIGATVWVAIGSMIIACLQHTCGMFRISSYRIKDAININSRQNITLENKILMIEGTICAVDIYRQAIKLNKHLMSKLEIMFFCLIVCFVTSLTLNLYQIVSFENNIEKLILPFLYVSVSILYMFLANLMGQIITDHNNHVFTTA</sequence>
<evidence type="ECO:0000256" key="1">
    <source>
        <dbReference type="SAM" id="Phobius"/>
    </source>
</evidence>
<dbReference type="RefSeq" id="XP_024872264.1">
    <property type="nucleotide sequence ID" value="XM_025016496.1"/>
</dbReference>
<keyword evidence="1" id="KW-0472">Membrane</keyword>
<evidence type="ECO:0000313" key="2">
    <source>
        <dbReference type="Proteomes" id="UP000504618"/>
    </source>
</evidence>
<name>A0A6J1PR92_9HYME</name>
<gene>
    <name evidence="3" type="primary">LOC112454870</name>
</gene>
<dbReference type="OrthoDB" id="7551957at2759"/>
<feature type="transmembrane region" description="Helical" evidence="1">
    <location>
        <begin position="28"/>
        <end position="58"/>
    </location>
</feature>
<dbReference type="AlphaFoldDB" id="A0A6J1PR92"/>
<dbReference type="GeneID" id="112454870"/>
<evidence type="ECO:0000313" key="3">
    <source>
        <dbReference type="RefSeq" id="XP_024872264.1"/>
    </source>
</evidence>
<accession>A0A6J1PR92</accession>
<proteinExistence type="predicted"/>
<organism evidence="2 3">
    <name type="scientific">Temnothorax curvispinosus</name>
    <dbReference type="NCBI Taxonomy" id="300111"/>
    <lineage>
        <taxon>Eukaryota</taxon>
        <taxon>Metazoa</taxon>
        <taxon>Ecdysozoa</taxon>
        <taxon>Arthropoda</taxon>
        <taxon>Hexapoda</taxon>
        <taxon>Insecta</taxon>
        <taxon>Pterygota</taxon>
        <taxon>Neoptera</taxon>
        <taxon>Endopterygota</taxon>
        <taxon>Hymenoptera</taxon>
        <taxon>Apocrita</taxon>
        <taxon>Aculeata</taxon>
        <taxon>Formicoidea</taxon>
        <taxon>Formicidae</taxon>
        <taxon>Myrmicinae</taxon>
        <taxon>Temnothorax</taxon>
    </lineage>
</organism>
<keyword evidence="1" id="KW-0812">Transmembrane</keyword>
<protein>
    <submittedName>
        <fullName evidence="3">Uncharacterized protein LOC112454870</fullName>
    </submittedName>
</protein>
<reference evidence="3" key="1">
    <citation type="submission" date="2025-08" db="UniProtKB">
        <authorList>
            <consortium name="RefSeq"/>
        </authorList>
    </citation>
    <scope>IDENTIFICATION</scope>
    <source>
        <tissue evidence="3">Whole body</tissue>
    </source>
</reference>